<name>A0A9W9D8C9_9PLEO</name>
<gene>
    <name evidence="1" type="ORF">N0V91_004429</name>
</gene>
<evidence type="ECO:0000313" key="1">
    <source>
        <dbReference type="EMBL" id="KAJ4406739.1"/>
    </source>
</evidence>
<accession>A0A9W9D8C9</accession>
<evidence type="ECO:0000313" key="2">
    <source>
        <dbReference type="Proteomes" id="UP001140510"/>
    </source>
</evidence>
<protein>
    <submittedName>
        <fullName evidence="1">Uncharacterized protein</fullName>
    </submittedName>
</protein>
<proteinExistence type="predicted"/>
<dbReference type="InterPro" id="IPR052973">
    <property type="entry name" value="Fungal_sec-metab_reg_TF"/>
</dbReference>
<sequence>MPPYFISDRAGAREAIWDFLNNARSTYLVNLLSDSNYLVRNAFEAALRYDSFGKRELIADALNIWVAARFIENPWRIIHGHYRMGIEPTYERDHRYHGFVPVTPVMDTQLDEIVIRDLLDPISTRFLKNLEAKIAEKDPRNWLEIHFAVFIMMSNVGWITKDVVTQTTEKGLKVLVFSISLLACIWID</sequence>
<comment type="caution">
    <text evidence="1">The sequence shown here is derived from an EMBL/GenBank/DDBJ whole genome shotgun (WGS) entry which is preliminary data.</text>
</comment>
<reference evidence="1" key="1">
    <citation type="submission" date="2022-10" db="EMBL/GenBank/DDBJ databases">
        <title>Tapping the CABI collections for fungal endophytes: first genome assemblies for Collariella, Neodidymelliopsis, Ascochyta clinopodiicola, Didymella pomorum, Didymosphaeria variabile, Neocosmospora piperis and Neocucurbitaria cava.</title>
        <authorList>
            <person name="Hill R."/>
        </authorList>
    </citation>
    <scope>NUCLEOTIDE SEQUENCE</scope>
    <source>
        <strain evidence="1">IMI 355091</strain>
    </source>
</reference>
<keyword evidence="2" id="KW-1185">Reference proteome</keyword>
<dbReference type="OrthoDB" id="5362630at2759"/>
<organism evidence="1 2">
    <name type="scientific">Didymella pomorum</name>
    <dbReference type="NCBI Taxonomy" id="749634"/>
    <lineage>
        <taxon>Eukaryota</taxon>
        <taxon>Fungi</taxon>
        <taxon>Dikarya</taxon>
        <taxon>Ascomycota</taxon>
        <taxon>Pezizomycotina</taxon>
        <taxon>Dothideomycetes</taxon>
        <taxon>Pleosporomycetidae</taxon>
        <taxon>Pleosporales</taxon>
        <taxon>Pleosporineae</taxon>
        <taxon>Didymellaceae</taxon>
        <taxon>Didymella</taxon>
    </lineage>
</organism>
<dbReference type="PANTHER" id="PTHR35392">
    <property type="entry name" value="ZN(II)2CYS6 TRANSCRIPTION FACTOR (EUROFUNG)-RELATED-RELATED"/>
    <property type="match status" value="1"/>
</dbReference>
<dbReference type="PANTHER" id="PTHR35392:SF3">
    <property type="entry name" value="ZN(2)-C6 FUNGAL-TYPE DOMAIN-CONTAINING PROTEIN"/>
    <property type="match status" value="1"/>
</dbReference>
<dbReference type="EMBL" id="JAPEVA010000025">
    <property type="protein sequence ID" value="KAJ4406739.1"/>
    <property type="molecule type" value="Genomic_DNA"/>
</dbReference>
<dbReference type="AlphaFoldDB" id="A0A9W9D8C9"/>
<dbReference type="Proteomes" id="UP001140510">
    <property type="component" value="Unassembled WGS sequence"/>
</dbReference>